<dbReference type="InterPro" id="IPR032030">
    <property type="entry name" value="YscD_cytoplasmic_dom"/>
</dbReference>
<keyword evidence="2 4" id="KW-0547">Nucleotide-binding</keyword>
<dbReference type="SMART" id="SM00382">
    <property type="entry name" value="AAA"/>
    <property type="match status" value="3"/>
</dbReference>
<dbReference type="PATRIC" id="fig|584657.3.peg.1762"/>
<dbReference type="Proteomes" id="UP000019494">
    <property type="component" value="Unassembled WGS sequence"/>
</dbReference>
<feature type="domain" description="FtsK" evidence="8">
    <location>
        <begin position="632"/>
        <end position="828"/>
    </location>
</feature>
<dbReference type="OrthoDB" id="9807790at2"/>
<evidence type="ECO:0000256" key="6">
    <source>
        <dbReference type="SAM" id="Phobius"/>
    </source>
</evidence>
<dbReference type="Gene3D" id="2.60.200.20">
    <property type="match status" value="1"/>
</dbReference>
<dbReference type="PANTHER" id="PTHR22683">
    <property type="entry name" value="SPORULATION PROTEIN RELATED"/>
    <property type="match status" value="1"/>
</dbReference>
<dbReference type="InterPro" id="IPR027417">
    <property type="entry name" value="P-loop_NTPase"/>
</dbReference>
<keyword evidence="6" id="KW-0812">Transmembrane</keyword>
<dbReference type="Gene3D" id="3.40.50.300">
    <property type="entry name" value="P-loop containing nucleotide triphosphate hydrolases"/>
    <property type="match status" value="4"/>
</dbReference>
<evidence type="ECO:0000256" key="1">
    <source>
        <dbReference type="ARBA" id="ARBA00022553"/>
    </source>
</evidence>
<dbReference type="InterPro" id="IPR002543">
    <property type="entry name" value="FtsK_dom"/>
</dbReference>
<keyword evidence="9" id="KW-0132">Cell division</keyword>
<dbReference type="GO" id="GO:0051301">
    <property type="term" value="P:cell division"/>
    <property type="evidence" value="ECO:0007669"/>
    <property type="project" value="UniProtKB-KW"/>
</dbReference>
<dbReference type="PROSITE" id="PS50901">
    <property type="entry name" value="FTSK"/>
    <property type="match status" value="1"/>
</dbReference>
<keyword evidence="3 4" id="KW-0067">ATP-binding</keyword>
<evidence type="ECO:0000313" key="10">
    <source>
        <dbReference type="Proteomes" id="UP000019494"/>
    </source>
</evidence>
<dbReference type="InterPro" id="IPR000253">
    <property type="entry name" value="FHA_dom"/>
</dbReference>
<dbReference type="GO" id="GO:0003677">
    <property type="term" value="F:DNA binding"/>
    <property type="evidence" value="ECO:0007669"/>
    <property type="project" value="InterPro"/>
</dbReference>
<dbReference type="InterPro" id="IPR008984">
    <property type="entry name" value="SMAD_FHA_dom_sf"/>
</dbReference>
<sequence>MRLIWTVVDTGQASAGFTDVLVEAPEGATLGDVVDDLHRCVGCAEGAVLSSGGRPLDLAQPLGEPPLLHGATLALGRAAVGSMTLGSEALIHLDVVGGPGAGTVVALGRGTHVVGRSGECTVRLEDSTVSRRHLELSVGSTGVTVRALTPTNTSSVNEVELGGVPTTVRIGDRVRVGSTTLTLRVASVRPAATTSAAGRCRVHRPPRFSSTPPIPQIEFPTRPERPQGSRLPLIAALVPMALSVVLAVVLRSPVMMLFAMLTPAMLLGQWWSDRRHGRTSYRRQLADHAASRRRAETALREALDREYVVRHEEAPDLAMAALVVSSVSTRLWERRPGDPDYLALRLGVGPQQPRTTVTGDAADLLDVPLLEVPQVLRLRELGVLGVAGPRDRTLAVARSMIGQLCAWHSPRALRLVVLTAAAAAAEAWWWTARLPHLAPLGPTCVAAIGDLTHGDSVERRVAELTALVTERSGSRADTSNWPDLVVVVDGCERLRREPGVAELFQRGPTVGIHFLCLDEDATRLPVEAAAQVVVESGPRAAARLDGAGQASATFVPDLPDRAWAEALSEELAPLEDATPDPDGPALPDRVDFVELHRLSDTCADPLDAAAVANRWRARRHGGPMAVLGASEGGPLVLDLVRDGPHALVGGTTGAGKSELLQTLVASLAVHSPPDELNFVLVDYKGGSAFRDCADLPHVVGVVTDLDEHLTARALTSLGAELKRRERLLAGVGAKDLDDYRRFAARGQELGLAPEPLPRLVIVVDEFKVLAEELPDFIGGLVRLAAVGRSLGIHLVLATQRPAGIVSADMRANVSLRIALRMRDRTDSDDVIEAPDAAAIPERLAGRAYLRAGPERLVSVQVAHAGHPSRSASETGLAHPVVRRLRWGDVMAPLPRDISAEPAVGTQTELQLVAASLTDAAERLRLPPPSSPWLPPLPEMVRPTELHRGTDELAPALGDDRAVPLGLVDRPAEQRQSPLTWHPHEDGHLGVAGGARTGRTTTVIAVALRLAERFSPGELHVHLIEGTPGTLACLSALPHCGSITGTEDVQRVRRAIRRLTEGIHSARRTVVLVDGWEAITAALDELDQGESTERLVGLVRDGLSRGVTVVVTGGRAVASGRLGSLLQRRLLLDMPDPVDLTLAGIGPAAANRHRPPGRALDARDEAEVQLSLPGDDPTADLGALARAVADAVASRHGDCPVSERPWRLAPLPEHIPIDELPTTATTPGEHVAIGVGGDDVVPLGFDLGRDERRVLVLGPPGSGRSTLLHTLAVQLRRQDRDRDIALVAPRRSPLRQLEGHSRCHVLAPDECDRFVALRRERPELAVLVDDCDRLEGTPLESALVEATRLVESAGGLVAVALDTRRASTAFRGLVPEVSRGGVGVVLCPGAATDGELLRARVEVQSARVPGRGVLVTDGVPTPIQVAIPARQHPTIG</sequence>
<dbReference type="InterPro" id="IPR050206">
    <property type="entry name" value="FtsK/SpoIIIE/SftA"/>
</dbReference>
<name>W9GMG8_9MICO</name>
<evidence type="ECO:0000256" key="5">
    <source>
        <dbReference type="SAM" id="MobiDB-lite"/>
    </source>
</evidence>
<feature type="domain" description="FHA" evidence="7">
    <location>
        <begin position="105"/>
        <end position="161"/>
    </location>
</feature>
<comment type="caution">
    <text evidence="9">The sequence shown here is derived from an EMBL/GenBank/DDBJ whole genome shotgun (WGS) entry which is preliminary data.</text>
</comment>
<gene>
    <name evidence="9" type="ORF">N864_22575</name>
</gene>
<protein>
    <submittedName>
        <fullName evidence="9">Cell division protein FtsK</fullName>
    </submittedName>
</protein>
<proteinExistence type="predicted"/>
<evidence type="ECO:0000256" key="4">
    <source>
        <dbReference type="PROSITE-ProRule" id="PRU00289"/>
    </source>
</evidence>
<dbReference type="CDD" id="cd00060">
    <property type="entry name" value="FHA"/>
    <property type="match status" value="1"/>
</dbReference>
<feature type="binding site" evidence="4">
    <location>
        <begin position="650"/>
        <end position="657"/>
    </location>
    <ligand>
        <name>ATP</name>
        <dbReference type="ChEBI" id="CHEBI:30616"/>
    </ligand>
</feature>
<dbReference type="Pfam" id="PF01580">
    <property type="entry name" value="FtsK_SpoIIIE"/>
    <property type="match status" value="2"/>
</dbReference>
<feature type="transmembrane region" description="Helical" evidence="6">
    <location>
        <begin position="231"/>
        <end position="249"/>
    </location>
</feature>
<dbReference type="SUPFAM" id="SSF52540">
    <property type="entry name" value="P-loop containing nucleoside triphosphate hydrolases"/>
    <property type="match status" value="3"/>
</dbReference>
<evidence type="ECO:0000256" key="3">
    <source>
        <dbReference type="ARBA" id="ARBA00022840"/>
    </source>
</evidence>
<keyword evidence="10" id="KW-1185">Reference proteome</keyword>
<evidence type="ECO:0000259" key="8">
    <source>
        <dbReference type="PROSITE" id="PS50901"/>
    </source>
</evidence>
<evidence type="ECO:0000259" key="7">
    <source>
        <dbReference type="PROSITE" id="PS50006"/>
    </source>
</evidence>
<evidence type="ECO:0000256" key="2">
    <source>
        <dbReference type="ARBA" id="ARBA00022741"/>
    </source>
</evidence>
<keyword evidence="6" id="KW-0472">Membrane</keyword>
<dbReference type="PANTHER" id="PTHR22683:SF1">
    <property type="entry name" value="TYPE VII SECRETION SYSTEM PROTEIN ESSC"/>
    <property type="match status" value="1"/>
</dbReference>
<dbReference type="InterPro" id="IPR003593">
    <property type="entry name" value="AAA+_ATPase"/>
</dbReference>
<evidence type="ECO:0000313" key="9">
    <source>
        <dbReference type="EMBL" id="EWT06312.1"/>
    </source>
</evidence>
<dbReference type="Pfam" id="PF16697">
    <property type="entry name" value="Yop-YscD_cpl"/>
    <property type="match status" value="1"/>
</dbReference>
<keyword evidence="9" id="KW-0131">Cell cycle</keyword>
<keyword evidence="1" id="KW-0597">Phosphoprotein</keyword>
<dbReference type="EMBL" id="AWQS01000054">
    <property type="protein sequence ID" value="EWT06312.1"/>
    <property type="molecule type" value="Genomic_DNA"/>
</dbReference>
<dbReference type="RefSeq" id="WP_051518372.1">
    <property type="nucleotide sequence ID" value="NZ_AWQS01000054.1"/>
</dbReference>
<keyword evidence="6" id="KW-1133">Transmembrane helix</keyword>
<reference evidence="10" key="1">
    <citation type="submission" date="2013-08" db="EMBL/GenBank/DDBJ databases">
        <title>Intrasporangium oryzae NRRL B-24470.</title>
        <authorList>
            <person name="Liu H."/>
            <person name="Wang G."/>
        </authorList>
    </citation>
    <scope>NUCLEOTIDE SEQUENCE [LARGE SCALE GENOMIC DNA]</scope>
    <source>
        <strain evidence="10">Q5-1</strain>
    </source>
</reference>
<feature type="region of interest" description="Disordered" evidence="5">
    <location>
        <begin position="196"/>
        <end position="225"/>
    </location>
</feature>
<dbReference type="SUPFAM" id="SSF49879">
    <property type="entry name" value="SMAD/FHA domain"/>
    <property type="match status" value="1"/>
</dbReference>
<organism evidence="9 10">
    <name type="scientific">Intrasporangium chromatireducens Q5-1</name>
    <dbReference type="NCBI Taxonomy" id="584657"/>
    <lineage>
        <taxon>Bacteria</taxon>
        <taxon>Bacillati</taxon>
        <taxon>Actinomycetota</taxon>
        <taxon>Actinomycetes</taxon>
        <taxon>Micrococcales</taxon>
        <taxon>Intrasporangiaceae</taxon>
        <taxon>Intrasporangium</taxon>
    </lineage>
</organism>
<dbReference type="GO" id="GO:0005524">
    <property type="term" value="F:ATP binding"/>
    <property type="evidence" value="ECO:0007669"/>
    <property type="project" value="UniProtKB-UniRule"/>
</dbReference>
<accession>W9GMG8</accession>
<dbReference type="PROSITE" id="PS50006">
    <property type="entry name" value="FHA_DOMAIN"/>
    <property type="match status" value="1"/>
</dbReference>